<gene>
    <name evidence="1" type="ORF">SMD44_00164</name>
</gene>
<evidence type="ECO:0000313" key="2">
    <source>
        <dbReference type="Proteomes" id="UP000195880"/>
    </source>
</evidence>
<dbReference type="Proteomes" id="UP000195880">
    <property type="component" value="Chromosome"/>
</dbReference>
<dbReference type="eggNOG" id="ENOG5031YEX">
    <property type="taxonomic scope" value="Bacteria"/>
</dbReference>
<accession>A0A1Z1W2X4</accession>
<sequence length="166" mass="17679">MSASTKPRARWRKAATSVGVTGAFAGLVLGGVSAGAAGAAAQDEKSPRSASAGPFAFHGASGSGKARISGKYQYWYAGSVHGRAFYDGKFSGARAQDRAAGDGYEAVLALKYDEFNGGRWRTVKNRVAVVNSTKSWSFRGKDKVVAYACDRKVGTKRLLNCKPWRF</sequence>
<dbReference type="EMBL" id="CP021748">
    <property type="protein sequence ID" value="ARX80766.1"/>
    <property type="molecule type" value="Genomic_DNA"/>
</dbReference>
<dbReference type="OrthoDB" id="4274192at2"/>
<keyword evidence="2" id="KW-1185">Reference proteome</keyword>
<reference evidence="1 2" key="1">
    <citation type="submission" date="2017-05" db="EMBL/GenBank/DDBJ databases">
        <title>Streptomyces alboflavus Genome sequencing and assembly.</title>
        <authorList>
            <person name="Wang Y."/>
            <person name="Du B."/>
            <person name="Ding Y."/>
            <person name="Liu H."/>
            <person name="Hou Q."/>
            <person name="Liu K."/>
            <person name="Wang C."/>
            <person name="Yao L."/>
        </authorList>
    </citation>
    <scope>NUCLEOTIDE SEQUENCE [LARGE SCALE GENOMIC DNA]</scope>
    <source>
        <strain evidence="1 2">MDJK44</strain>
    </source>
</reference>
<dbReference type="AlphaFoldDB" id="A0A1Z1W2X4"/>
<dbReference type="RefSeq" id="WP_087882465.1">
    <property type="nucleotide sequence ID" value="NZ_CP021748.1"/>
</dbReference>
<proteinExistence type="predicted"/>
<name>A0A1Z1W2X4_9ACTN</name>
<evidence type="ECO:0000313" key="1">
    <source>
        <dbReference type="EMBL" id="ARX80766.1"/>
    </source>
</evidence>
<organism evidence="1 2">
    <name type="scientific">Streptomyces alboflavus</name>
    <dbReference type="NCBI Taxonomy" id="67267"/>
    <lineage>
        <taxon>Bacteria</taxon>
        <taxon>Bacillati</taxon>
        <taxon>Actinomycetota</taxon>
        <taxon>Actinomycetes</taxon>
        <taxon>Kitasatosporales</taxon>
        <taxon>Streptomycetaceae</taxon>
        <taxon>Streptomyces</taxon>
    </lineage>
</organism>
<protein>
    <submittedName>
        <fullName evidence="1">Uncharacterized protein</fullName>
    </submittedName>
</protein>
<dbReference type="KEGG" id="salf:SMD44_00164"/>